<keyword evidence="3" id="KW-1185">Reference proteome</keyword>
<gene>
    <name evidence="2" type="ORF">SAMN05444362_102265</name>
</gene>
<evidence type="ECO:0000313" key="3">
    <source>
        <dbReference type="Proteomes" id="UP000184480"/>
    </source>
</evidence>
<feature type="coiled-coil region" evidence="1">
    <location>
        <begin position="212"/>
        <end position="288"/>
    </location>
</feature>
<dbReference type="AlphaFoldDB" id="A0A1M4WMN3"/>
<dbReference type="CDD" id="cd17242">
    <property type="entry name" value="MobM_relaxase"/>
    <property type="match status" value="1"/>
</dbReference>
<name>A0A1M4WMN3_9BACT</name>
<protein>
    <submittedName>
        <fullName evidence="2">Plasmid recombination enzyme</fullName>
    </submittedName>
</protein>
<keyword evidence="1" id="KW-0175">Coiled coil</keyword>
<sequence>MGFAVLHIQKPKGNDARTSAHIERTVNPANADQTRTHLNENLIDYPDGVENRTQAIQHRIETAGIKRKISNNQVRALQVMLSGTHEDMQRIQTAGKLDEWCKDNIKWLQDTFGKENVVSAVLHLDEKTPHIHATIVPIVTGERRKTKFEEDNGKKKYHKKPKDTIRLCADDVMTRDNLERFQDTYAEKMQKYGLERGIKGSDARHISTPQYYRDLHAQNEELKENIVVLREEQQEVYDKTRDLYDRKDEAREKFLNMHEYTQQKETEISDLESRIEQLKQDYEPYKAQDDVNLLLSVFPHLSERLRIAQLCRGIGLTIDTIKQLFKGEAAIVNGKLHSPEHNQSFSVQDAKLQIFQDKNTAKLKLSLNGQNIIDWFKQKYQELKQVVRPHIKPAENKSKGIKM</sequence>
<accession>A0A1M4WMN3</accession>
<dbReference type="GO" id="GO:0006310">
    <property type="term" value="P:DNA recombination"/>
    <property type="evidence" value="ECO:0007669"/>
    <property type="project" value="InterPro"/>
</dbReference>
<dbReference type="Proteomes" id="UP000184480">
    <property type="component" value="Unassembled WGS sequence"/>
</dbReference>
<proteinExistence type="predicted"/>
<dbReference type="EMBL" id="FQUC01000002">
    <property type="protein sequence ID" value="SHE82474.1"/>
    <property type="molecule type" value="Genomic_DNA"/>
</dbReference>
<dbReference type="NCBIfam" id="NF041497">
    <property type="entry name" value="MobV"/>
    <property type="match status" value="1"/>
</dbReference>
<reference evidence="3" key="1">
    <citation type="submission" date="2016-11" db="EMBL/GenBank/DDBJ databases">
        <authorList>
            <person name="Varghese N."/>
            <person name="Submissions S."/>
        </authorList>
    </citation>
    <scope>NUCLEOTIDE SEQUENCE [LARGE SCALE GENOMIC DNA]</scope>
    <source>
        <strain evidence="3">DSM 27370</strain>
    </source>
</reference>
<dbReference type="STRING" id="1346286.SAMN05444362_102265"/>
<evidence type="ECO:0000313" key="2">
    <source>
        <dbReference type="EMBL" id="SHE82474.1"/>
    </source>
</evidence>
<dbReference type="RefSeq" id="WP_062176317.1">
    <property type="nucleotide sequence ID" value="NZ_BBXL01000002.1"/>
</dbReference>
<dbReference type="InterPro" id="IPR001668">
    <property type="entry name" value="Mob_Pre"/>
</dbReference>
<evidence type="ECO:0000256" key="1">
    <source>
        <dbReference type="SAM" id="Coils"/>
    </source>
</evidence>
<dbReference type="OrthoDB" id="9800759at2"/>
<organism evidence="2 3">
    <name type="scientific">Dysgonomonas macrotermitis</name>
    <dbReference type="NCBI Taxonomy" id="1346286"/>
    <lineage>
        <taxon>Bacteria</taxon>
        <taxon>Pseudomonadati</taxon>
        <taxon>Bacteroidota</taxon>
        <taxon>Bacteroidia</taxon>
        <taxon>Bacteroidales</taxon>
        <taxon>Dysgonomonadaceae</taxon>
        <taxon>Dysgonomonas</taxon>
    </lineage>
</organism>
<dbReference type="Pfam" id="PF01076">
    <property type="entry name" value="Mob_Pre"/>
    <property type="match status" value="1"/>
</dbReference>
<dbReference type="GO" id="GO:0003677">
    <property type="term" value="F:DNA binding"/>
    <property type="evidence" value="ECO:0007669"/>
    <property type="project" value="InterPro"/>
</dbReference>
<dbReference type="Gene3D" id="3.30.930.30">
    <property type="match status" value="1"/>
</dbReference>